<protein>
    <submittedName>
        <fullName evidence="3">DUF6449 domain-containing protein</fullName>
    </submittedName>
</protein>
<feature type="transmembrane region" description="Helical" evidence="1">
    <location>
        <begin position="340"/>
        <end position="362"/>
    </location>
</feature>
<evidence type="ECO:0000259" key="2">
    <source>
        <dbReference type="Pfam" id="PF20047"/>
    </source>
</evidence>
<feature type="transmembrane region" description="Helical" evidence="1">
    <location>
        <begin position="69"/>
        <end position="89"/>
    </location>
</feature>
<keyword evidence="1" id="KW-0812">Transmembrane</keyword>
<feature type="transmembrane region" description="Helical" evidence="1">
    <location>
        <begin position="110"/>
        <end position="134"/>
    </location>
</feature>
<keyword evidence="1" id="KW-1133">Transmembrane helix</keyword>
<feature type="transmembrane region" description="Helical" evidence="1">
    <location>
        <begin position="306"/>
        <end position="328"/>
    </location>
</feature>
<feature type="transmembrane region" description="Helical" evidence="1">
    <location>
        <begin position="154"/>
        <end position="175"/>
    </location>
</feature>
<name>A0ABY8EK29_9FIRM</name>
<feature type="transmembrane region" description="Helical" evidence="1">
    <location>
        <begin position="187"/>
        <end position="209"/>
    </location>
</feature>
<dbReference type="RefSeq" id="WP_277733568.1">
    <property type="nucleotide sequence ID" value="NZ_CP120733.1"/>
</dbReference>
<evidence type="ECO:0000313" key="3">
    <source>
        <dbReference type="EMBL" id="WFD11490.1"/>
    </source>
</evidence>
<organism evidence="3 4">
    <name type="scientific">Tepidibacter hydrothermalis</name>
    <dbReference type="NCBI Taxonomy" id="3036126"/>
    <lineage>
        <taxon>Bacteria</taxon>
        <taxon>Bacillati</taxon>
        <taxon>Bacillota</taxon>
        <taxon>Clostridia</taxon>
        <taxon>Peptostreptococcales</taxon>
        <taxon>Peptostreptococcaceae</taxon>
        <taxon>Tepidibacter</taxon>
    </lineage>
</organism>
<dbReference type="Pfam" id="PF20047">
    <property type="entry name" value="DUF6449"/>
    <property type="match status" value="1"/>
</dbReference>
<sequence length="676" mass="79157">MKSKISLFNKGVILNDLKRFSWIGVVYLLGLLLTIPMRMMMVNSEVENYGHYGANPIKRIFDFEIGETMILMGVIPVILAILLFRYMHVKKSTDMIHSLPIKRGNLYNNHIFVGTVLLILPVIVTTIACIILNSTSNYNDYYKEVLYTIDILRWGGITIILSILIFMFTVLVGMITGISAVQGVLSYIFLFLPVGLTGLVVYNMAIYIYGFSAESYLIDDLFKLSPLTIAPCVPNKDLMSFKAIIIYIIICIILYIISRVLYNKRNLEAASQSIAFKSFKPIFKYGVTFCSMLLGGFYFQASGESLHWVLFGYFIMSLIGYFIAEIIIKKSLRVFKNVKGYLIYVAVIIILLLGMKFDIIGYEKYVPQLEKVETIYFDRGFYRLTQDEENRFYNDEDNCKNIQQLHKEIINNKEKNLKSKNSNESISIAYKLKNGKEIRRRYFVQKEDYIKYLKPIYESKEYKEMHNRIFDVNDSDIEKITIRPVENSNKVTYITDKEEIRECLEILKDEINNQKYEDMIDKKAAWADIDISLVENKKDDNEDGIEDKYDNNINLRWDKSFVKFEKWLEEKDYIKNSRITSEEVAYATVEKNENPDDIHIDQYGRYINQNEKKVKRLDILDKDKIEVCLRNYENDYYRSNSNAKYIIGFYSEDKNNIVYGSFEEESAPDFIKDFFK</sequence>
<dbReference type="EMBL" id="CP120733">
    <property type="protein sequence ID" value="WFD11490.1"/>
    <property type="molecule type" value="Genomic_DNA"/>
</dbReference>
<evidence type="ECO:0000256" key="1">
    <source>
        <dbReference type="SAM" id="Phobius"/>
    </source>
</evidence>
<keyword evidence="4" id="KW-1185">Reference proteome</keyword>
<dbReference type="InterPro" id="IPR053046">
    <property type="entry name" value="ABC-5_transporter"/>
</dbReference>
<feature type="transmembrane region" description="Helical" evidence="1">
    <location>
        <begin position="20"/>
        <end position="39"/>
    </location>
</feature>
<gene>
    <name evidence="3" type="ORF">P4S50_05290</name>
</gene>
<dbReference type="Proteomes" id="UP001222800">
    <property type="component" value="Chromosome"/>
</dbReference>
<proteinExistence type="predicted"/>
<evidence type="ECO:0000313" key="4">
    <source>
        <dbReference type="Proteomes" id="UP001222800"/>
    </source>
</evidence>
<feature type="domain" description="DUF6449" evidence="2">
    <location>
        <begin position="430"/>
        <end position="531"/>
    </location>
</feature>
<keyword evidence="1" id="KW-0472">Membrane</keyword>
<dbReference type="PANTHER" id="PTHR39177:SF1">
    <property type="entry name" value="ABC TRANSPORTER PERMEASE YTRC-RELATED"/>
    <property type="match status" value="1"/>
</dbReference>
<dbReference type="InterPro" id="IPR045611">
    <property type="entry name" value="DUF6449"/>
</dbReference>
<feature type="transmembrane region" description="Helical" evidence="1">
    <location>
        <begin position="244"/>
        <end position="262"/>
    </location>
</feature>
<reference evidence="3 4" key="1">
    <citation type="submission" date="2023-03" db="EMBL/GenBank/DDBJ databases">
        <title>Complete genome sequence of Tepidibacter sp. SWIR-1, isolated from a deep-sea hydrothermal vent.</title>
        <authorList>
            <person name="Li X."/>
        </authorList>
    </citation>
    <scope>NUCLEOTIDE SEQUENCE [LARGE SCALE GENOMIC DNA]</scope>
    <source>
        <strain evidence="3 4">SWIR-1</strain>
    </source>
</reference>
<dbReference type="PANTHER" id="PTHR39177">
    <property type="entry name" value="ABC TRANSPORTER PERMEASE YTRC-RELATED"/>
    <property type="match status" value="1"/>
</dbReference>
<feature type="transmembrane region" description="Helical" evidence="1">
    <location>
        <begin position="282"/>
        <end position="300"/>
    </location>
</feature>
<accession>A0ABY8EK29</accession>